<dbReference type="EMBL" id="PJQL01000264">
    <property type="protein sequence ID" value="RCH97598.1"/>
    <property type="molecule type" value="Genomic_DNA"/>
</dbReference>
<comment type="caution">
    <text evidence="1">The sequence shown here is derived from an EMBL/GenBank/DDBJ whole genome shotgun (WGS) entry which is preliminary data.</text>
</comment>
<sequence length="187" mass="21475">MQTILQNVITNPRESISWMLQLSGPSCSFYTCHSTKHSEYHITVPQFTATFHSKFSQLANLFPVIERLLMFRNSVEQIAHKLNNCIQTRLDRQQERILQNVLGSPQHPSPHTFYSLPLYFTPPRRVNGLSLAPEYILCVNESYISEESGGGSDNEVDSEPNQFGFVLYRSGFYKSIISNKMSKHHPH</sequence>
<dbReference type="OrthoDB" id="2286982at2759"/>
<organism evidence="1 2">
    <name type="scientific">Rhizopus azygosporus</name>
    <name type="common">Rhizopus microsporus var. azygosporus</name>
    <dbReference type="NCBI Taxonomy" id="86630"/>
    <lineage>
        <taxon>Eukaryota</taxon>
        <taxon>Fungi</taxon>
        <taxon>Fungi incertae sedis</taxon>
        <taxon>Mucoromycota</taxon>
        <taxon>Mucoromycotina</taxon>
        <taxon>Mucoromycetes</taxon>
        <taxon>Mucorales</taxon>
        <taxon>Mucorineae</taxon>
        <taxon>Rhizopodaceae</taxon>
        <taxon>Rhizopus</taxon>
    </lineage>
</organism>
<proteinExistence type="predicted"/>
<reference evidence="1 2" key="1">
    <citation type="journal article" date="2018" name="G3 (Bethesda)">
        <title>Phylogenetic and Phylogenomic Definition of Rhizopus Species.</title>
        <authorList>
            <person name="Gryganskyi A.P."/>
            <person name="Golan J."/>
            <person name="Dolatabadi S."/>
            <person name="Mondo S."/>
            <person name="Robb S."/>
            <person name="Idnurm A."/>
            <person name="Muszewska A."/>
            <person name="Steczkiewicz K."/>
            <person name="Masonjones S."/>
            <person name="Liao H.L."/>
            <person name="Gajdeczka M.T."/>
            <person name="Anike F."/>
            <person name="Vuek A."/>
            <person name="Anishchenko I.M."/>
            <person name="Voigt K."/>
            <person name="de Hoog G.S."/>
            <person name="Smith M.E."/>
            <person name="Heitman J."/>
            <person name="Vilgalys R."/>
            <person name="Stajich J.E."/>
        </authorList>
    </citation>
    <scope>NUCLEOTIDE SEQUENCE [LARGE SCALE GENOMIC DNA]</scope>
    <source>
        <strain evidence="1 2">CBS 357.93</strain>
    </source>
</reference>
<dbReference type="AlphaFoldDB" id="A0A367K608"/>
<gene>
    <name evidence="1" type="ORF">CU097_012864</name>
</gene>
<accession>A0A367K608</accession>
<name>A0A367K608_RHIAZ</name>
<protein>
    <submittedName>
        <fullName evidence="1">Uncharacterized protein</fullName>
    </submittedName>
</protein>
<evidence type="ECO:0000313" key="1">
    <source>
        <dbReference type="EMBL" id="RCH97598.1"/>
    </source>
</evidence>
<evidence type="ECO:0000313" key="2">
    <source>
        <dbReference type="Proteomes" id="UP000252139"/>
    </source>
</evidence>
<keyword evidence="2" id="KW-1185">Reference proteome</keyword>
<dbReference type="Proteomes" id="UP000252139">
    <property type="component" value="Unassembled WGS sequence"/>
</dbReference>